<dbReference type="AlphaFoldDB" id="A4JVI0"/>
<proteinExistence type="predicted"/>
<dbReference type="KEGG" id="bvi:Bcep1808_7406"/>
<geneLocation type="plasmid" evidence="1 2">
    <name>pBVIE03</name>
</geneLocation>
<sequence>MSFLSPEVVVTFEGIVRQAAFAHRLEHYMTILHVSRGLTQFIERRGRLKVNFDVGETSLIGVHGPSREQPPFGTRLLEAFHICRTFGAKRKILHVISR</sequence>
<accession>A4JVI0</accession>
<gene>
    <name evidence="1" type="ordered locus">Bcep1808_7406</name>
</gene>
<protein>
    <submittedName>
        <fullName evidence="1">Uncharacterized protein</fullName>
    </submittedName>
</protein>
<dbReference type="EMBL" id="CP000619">
    <property type="protein sequence ID" value="ABO60283.1"/>
    <property type="molecule type" value="Genomic_DNA"/>
</dbReference>
<name>A4JVI0_BURVG</name>
<dbReference type="Proteomes" id="UP000002287">
    <property type="component" value="Plasmid pBVIE03"/>
</dbReference>
<organism evidence="1 2">
    <name type="scientific">Burkholderia vietnamiensis (strain G4 / LMG 22486)</name>
    <name type="common">Burkholderia cepacia (strain R1808)</name>
    <dbReference type="NCBI Taxonomy" id="269482"/>
    <lineage>
        <taxon>Bacteria</taxon>
        <taxon>Pseudomonadati</taxon>
        <taxon>Pseudomonadota</taxon>
        <taxon>Betaproteobacteria</taxon>
        <taxon>Burkholderiales</taxon>
        <taxon>Burkholderiaceae</taxon>
        <taxon>Burkholderia</taxon>
        <taxon>Burkholderia cepacia complex</taxon>
    </lineage>
</organism>
<dbReference type="HOGENOM" id="CLU_2328453_0_0_4"/>
<evidence type="ECO:0000313" key="1">
    <source>
        <dbReference type="EMBL" id="ABO60283.1"/>
    </source>
</evidence>
<keyword evidence="1" id="KW-0614">Plasmid</keyword>
<reference evidence="1 2" key="1">
    <citation type="submission" date="2007-03" db="EMBL/GenBank/DDBJ databases">
        <title>Complete sequence of plasmid pBVIE03 of Burkholderia vietnamiensis G4.</title>
        <authorList>
            <consortium name="US DOE Joint Genome Institute"/>
            <person name="Copeland A."/>
            <person name="Lucas S."/>
            <person name="Lapidus A."/>
            <person name="Barry K."/>
            <person name="Detter J.C."/>
            <person name="Glavina del Rio T."/>
            <person name="Hammon N."/>
            <person name="Israni S."/>
            <person name="Dalin E."/>
            <person name="Tice H."/>
            <person name="Pitluck S."/>
            <person name="Chain P."/>
            <person name="Malfatti S."/>
            <person name="Shin M."/>
            <person name="Vergez L."/>
            <person name="Schmutz J."/>
            <person name="Larimer F."/>
            <person name="Land M."/>
            <person name="Hauser L."/>
            <person name="Kyrpides N."/>
            <person name="Tiedje J."/>
            <person name="Richardson P."/>
        </authorList>
    </citation>
    <scope>NUCLEOTIDE SEQUENCE [LARGE SCALE GENOMIC DNA]</scope>
    <source>
        <strain evidence="2">G4 / LMG 22486</strain>
        <plasmid evidence="1 2">pBVIE03</plasmid>
    </source>
</reference>
<evidence type="ECO:0000313" key="2">
    <source>
        <dbReference type="Proteomes" id="UP000002287"/>
    </source>
</evidence>